<sequence>LVFYSKVAPKIKESMTLKGNMMLAYQPLGDLPNFFRIAISNPRLSESSLDWVLDEIERLSKDIFC</sequence>
<dbReference type="GO" id="GO:0005737">
    <property type="term" value="C:cytoplasm"/>
    <property type="evidence" value="ECO:0007669"/>
    <property type="project" value="TreeGrafter"/>
</dbReference>
<dbReference type="Proteomes" id="UP000005408">
    <property type="component" value="Unassembled WGS sequence"/>
</dbReference>
<keyword evidence="2" id="KW-0210">Decarboxylase</keyword>
<dbReference type="SUPFAM" id="SSF53383">
    <property type="entry name" value="PLP-dependent transferases"/>
    <property type="match status" value="1"/>
</dbReference>
<dbReference type="GO" id="GO:0016831">
    <property type="term" value="F:carboxy-lyase activity"/>
    <property type="evidence" value="ECO:0007669"/>
    <property type="project" value="UniProtKB-KW"/>
</dbReference>
<evidence type="ECO:0008006" key="5">
    <source>
        <dbReference type="Google" id="ProtNLM"/>
    </source>
</evidence>
<evidence type="ECO:0000313" key="4">
    <source>
        <dbReference type="Proteomes" id="UP000005408"/>
    </source>
</evidence>
<proteinExistence type="inferred from homology"/>
<protein>
    <recommendedName>
        <fullName evidence="5">Cysteine sulfinic acid decarboxylase</fullName>
    </recommendedName>
</protein>
<evidence type="ECO:0000256" key="1">
    <source>
        <dbReference type="ARBA" id="ARBA00009533"/>
    </source>
</evidence>
<name>A0A8W8KY50_MAGGI</name>
<dbReference type="InterPro" id="IPR015424">
    <property type="entry name" value="PyrdxlP-dep_Trfase"/>
</dbReference>
<dbReference type="AlphaFoldDB" id="A0A8W8KY50"/>
<dbReference type="PANTHER" id="PTHR45677:SF8">
    <property type="entry name" value="CYSTEINE SULFINIC ACID DECARBOXYLASE"/>
    <property type="match status" value="1"/>
</dbReference>
<keyword evidence="4" id="KW-1185">Reference proteome</keyword>
<evidence type="ECO:0000256" key="2">
    <source>
        <dbReference type="ARBA" id="ARBA00022793"/>
    </source>
</evidence>
<keyword evidence="2" id="KW-0456">Lyase</keyword>
<comment type="similarity">
    <text evidence="1">Belongs to the group II decarboxylase family.</text>
</comment>
<dbReference type="EnsemblMetazoa" id="G25763.6">
    <property type="protein sequence ID" value="G25763.6:cds"/>
    <property type="gene ID" value="G25763"/>
</dbReference>
<dbReference type="PANTHER" id="PTHR45677">
    <property type="entry name" value="GLUTAMATE DECARBOXYLASE-RELATED"/>
    <property type="match status" value="1"/>
</dbReference>
<accession>A0A8W8KY50</accession>
<organism evidence="3 4">
    <name type="scientific">Magallana gigas</name>
    <name type="common">Pacific oyster</name>
    <name type="synonym">Crassostrea gigas</name>
    <dbReference type="NCBI Taxonomy" id="29159"/>
    <lineage>
        <taxon>Eukaryota</taxon>
        <taxon>Metazoa</taxon>
        <taxon>Spiralia</taxon>
        <taxon>Lophotrochozoa</taxon>
        <taxon>Mollusca</taxon>
        <taxon>Bivalvia</taxon>
        <taxon>Autobranchia</taxon>
        <taxon>Pteriomorphia</taxon>
        <taxon>Ostreida</taxon>
        <taxon>Ostreoidea</taxon>
        <taxon>Ostreidae</taxon>
        <taxon>Magallana</taxon>
    </lineage>
</organism>
<evidence type="ECO:0000313" key="3">
    <source>
        <dbReference type="EnsemblMetazoa" id="G25763.6:cds"/>
    </source>
</evidence>
<dbReference type="Gene3D" id="3.90.1150.170">
    <property type="match status" value="1"/>
</dbReference>
<reference evidence="3" key="1">
    <citation type="submission" date="2022-08" db="UniProtKB">
        <authorList>
            <consortium name="EnsemblMetazoa"/>
        </authorList>
    </citation>
    <scope>IDENTIFICATION</scope>
    <source>
        <strain evidence="3">05x7-T-G4-1.051#20</strain>
    </source>
</reference>